<gene>
    <name evidence="1" type="ORF">GOHSU_41_00380</name>
</gene>
<protein>
    <submittedName>
        <fullName evidence="1">Uncharacterized protein</fullName>
    </submittedName>
</protein>
<organism evidence="1 2">
    <name type="scientific">Gordonia hirsuta DSM 44140 = NBRC 16056</name>
    <dbReference type="NCBI Taxonomy" id="1121927"/>
    <lineage>
        <taxon>Bacteria</taxon>
        <taxon>Bacillati</taxon>
        <taxon>Actinomycetota</taxon>
        <taxon>Actinomycetes</taxon>
        <taxon>Mycobacteriales</taxon>
        <taxon>Gordoniaceae</taxon>
        <taxon>Gordonia</taxon>
    </lineage>
</organism>
<sequence length="109" mass="11796">MGEKLVDLSAFTQNFAASPGMKALADSVRSYQQFDSIVSPQLTEAMRGVIATSVGTEEFTRKLFQAPPGFADTLQNIASINTQVGNFAEMYAHITELLAETLRAAYEGT</sequence>
<reference evidence="1 2" key="1">
    <citation type="submission" date="2012-12" db="EMBL/GenBank/DDBJ databases">
        <title>Whole genome shotgun sequence of Gordonia hirsuta NBRC 16056.</title>
        <authorList>
            <person name="Isaki-Nakamura S."/>
            <person name="Hosoyama A."/>
            <person name="Tsuchikane K."/>
            <person name="Katsumata H."/>
            <person name="Baba S."/>
            <person name="Yamazaki S."/>
            <person name="Fujita N."/>
        </authorList>
    </citation>
    <scope>NUCLEOTIDE SEQUENCE [LARGE SCALE GENOMIC DNA]</scope>
    <source>
        <strain evidence="1 2">NBRC 16056</strain>
    </source>
</reference>
<proteinExistence type="predicted"/>
<dbReference type="Proteomes" id="UP000053405">
    <property type="component" value="Unassembled WGS sequence"/>
</dbReference>
<evidence type="ECO:0000313" key="1">
    <source>
        <dbReference type="EMBL" id="GAC58500.1"/>
    </source>
</evidence>
<evidence type="ECO:0000313" key="2">
    <source>
        <dbReference type="Proteomes" id="UP000053405"/>
    </source>
</evidence>
<dbReference type="AlphaFoldDB" id="L7LBL2"/>
<dbReference type="RefSeq" id="WP_005942756.1">
    <property type="nucleotide sequence ID" value="NZ_ATVK01000021.1"/>
</dbReference>
<dbReference type="STRING" id="1121927.GOHSU_41_00380"/>
<dbReference type="EMBL" id="BANT01000041">
    <property type="protein sequence ID" value="GAC58500.1"/>
    <property type="molecule type" value="Genomic_DNA"/>
</dbReference>
<accession>L7LBL2</accession>
<comment type="caution">
    <text evidence="1">The sequence shown here is derived from an EMBL/GenBank/DDBJ whole genome shotgun (WGS) entry which is preliminary data.</text>
</comment>
<keyword evidence="2" id="KW-1185">Reference proteome</keyword>
<name>L7LBL2_9ACTN</name>